<protein>
    <submittedName>
        <fullName evidence="1">Uncharacterized protein</fullName>
    </submittedName>
</protein>
<gene>
    <name evidence="1" type="ORF">NH26_05105</name>
</gene>
<evidence type="ECO:0000313" key="1">
    <source>
        <dbReference type="EMBL" id="OHX65769.1"/>
    </source>
</evidence>
<name>A0A1S1YXN3_FLAPC</name>
<evidence type="ECO:0000313" key="2">
    <source>
        <dbReference type="Proteomes" id="UP000179797"/>
    </source>
</evidence>
<keyword evidence="2" id="KW-1185">Reference proteome</keyword>
<comment type="caution">
    <text evidence="1">The sequence shown here is derived from an EMBL/GenBank/DDBJ whole genome shotgun (WGS) entry which is preliminary data.</text>
</comment>
<dbReference type="OrthoDB" id="976903at2"/>
<dbReference type="AlphaFoldDB" id="A0A1S1YXN3"/>
<dbReference type="EMBL" id="JRYR02000001">
    <property type="protein sequence ID" value="OHX65769.1"/>
    <property type="molecule type" value="Genomic_DNA"/>
</dbReference>
<accession>A0A1S1YXN3</accession>
<dbReference type="RefSeq" id="WP_139262877.1">
    <property type="nucleotide sequence ID" value="NZ_JRYR02000001.1"/>
</dbReference>
<dbReference type="STRING" id="915059.NH26_05105"/>
<reference evidence="1 2" key="1">
    <citation type="journal article" date="2012" name="Int. J. Syst. Evol. Microbiol.">
        <title>Flammeovirga pacifica sp. nov., isolated from deep-sea sediment.</title>
        <authorList>
            <person name="Xu H."/>
            <person name="Fu Y."/>
            <person name="Yang N."/>
            <person name="Ding Z."/>
            <person name="Lai Q."/>
            <person name="Zeng R."/>
        </authorList>
    </citation>
    <scope>NUCLEOTIDE SEQUENCE [LARGE SCALE GENOMIC DNA]</scope>
    <source>
        <strain evidence="2">DSM 24597 / LMG 26175 / WPAGA1</strain>
    </source>
</reference>
<organism evidence="1 2">
    <name type="scientific">Flammeovirga pacifica</name>
    <dbReference type="NCBI Taxonomy" id="915059"/>
    <lineage>
        <taxon>Bacteria</taxon>
        <taxon>Pseudomonadati</taxon>
        <taxon>Bacteroidota</taxon>
        <taxon>Cytophagia</taxon>
        <taxon>Cytophagales</taxon>
        <taxon>Flammeovirgaceae</taxon>
        <taxon>Flammeovirga</taxon>
    </lineage>
</organism>
<sequence length="382" mass="44434">MDGTRRNSQWWLIFILQIITYNVYAQSAEQLYFRAAYRDVHTLEIDSTKHFFTLPMAYGQSEILELPEANDISRLQIDSVLLVYTDHPKNFDFSLLNTNRIHAFSKWFDGAIDDPVIRWRIIKQVGGENKQDFTQKFHGIVVYYDKHKRQDLSPEEEVKRRKHIDNKFHHLVKKKLGEDQQLTETTSKVFEKNRDVWNKAVVVSDWTGSMYPYTLDLLSWLIKERAQDQVIGFVFFNDGDTKMSHQKKIGETEGIYSIRSSKVMPVMNLMSMVKRKGDGGDLPENDIEAILKAEKEYTDANTFILVGDNQSTVRDIELLPQVKNPIHIILNYAPINHLGLPKVIKDYKRIALATNGSIYVNDQEFTTAEEIEQLEELVLDDQ</sequence>
<proteinExistence type="predicted"/>
<dbReference type="Proteomes" id="UP000179797">
    <property type="component" value="Unassembled WGS sequence"/>
</dbReference>